<dbReference type="FunFam" id="3.40.50.300:FF:000366">
    <property type="entry name" value="GTPase, IMAP family member 2"/>
    <property type="match status" value="1"/>
</dbReference>
<dbReference type="PROSITE" id="PS51720">
    <property type="entry name" value="G_AIG1"/>
    <property type="match status" value="1"/>
</dbReference>
<reference evidence="5" key="2">
    <citation type="submission" date="2025-09" db="UniProtKB">
        <authorList>
            <consortium name="Ensembl"/>
        </authorList>
    </citation>
    <scope>IDENTIFICATION</scope>
</reference>
<dbReference type="Ensembl" id="ENSSPUT00000013536.1">
    <property type="protein sequence ID" value="ENSSPUP00000012697.1"/>
    <property type="gene ID" value="ENSSPUG00000009769.1"/>
</dbReference>
<dbReference type="PANTHER" id="PTHR10903:SF170">
    <property type="entry name" value="GTPASE IMAP FAMILY MEMBER 7"/>
    <property type="match status" value="1"/>
</dbReference>
<evidence type="ECO:0000256" key="3">
    <source>
        <dbReference type="ARBA" id="ARBA00023134"/>
    </source>
</evidence>
<evidence type="ECO:0000259" key="4">
    <source>
        <dbReference type="PROSITE" id="PS51720"/>
    </source>
</evidence>
<evidence type="ECO:0000313" key="6">
    <source>
        <dbReference type="Proteomes" id="UP000694392"/>
    </source>
</evidence>
<keyword evidence="6" id="KW-1185">Reference proteome</keyword>
<dbReference type="SUPFAM" id="SSF52540">
    <property type="entry name" value="P-loop containing nucleoside triphosphate hydrolases"/>
    <property type="match status" value="1"/>
</dbReference>
<accession>A0A8D0GRC5</accession>
<dbReference type="OMA" id="MEYMIIL"/>
<dbReference type="PANTHER" id="PTHR10903">
    <property type="entry name" value="GTPASE, IMAP FAMILY MEMBER-RELATED"/>
    <property type="match status" value="1"/>
</dbReference>
<dbReference type="CDD" id="cd01852">
    <property type="entry name" value="AIG1"/>
    <property type="match status" value="1"/>
</dbReference>
<dbReference type="GeneTree" id="ENSGT00940000159509"/>
<dbReference type="InterPro" id="IPR045058">
    <property type="entry name" value="GIMA/IAN/Toc"/>
</dbReference>
<dbReference type="InterPro" id="IPR006703">
    <property type="entry name" value="G_AIG1"/>
</dbReference>
<evidence type="ECO:0000256" key="1">
    <source>
        <dbReference type="ARBA" id="ARBA00008535"/>
    </source>
</evidence>
<name>A0A8D0GRC5_SPHPU</name>
<dbReference type="Proteomes" id="UP000694392">
    <property type="component" value="Unplaced"/>
</dbReference>
<dbReference type="Gene3D" id="3.40.50.300">
    <property type="entry name" value="P-loop containing nucleotide triphosphate hydrolases"/>
    <property type="match status" value="1"/>
</dbReference>
<sequence length="226" mass="25832">MSAEGSTHPPHKESPLRIVLVGKTGNGKSATGNTILGDKKFISKLSARSITKKCRQEEIIFKGRRIMVVDTPGLFDTDVHYEETAQEIGKSVQLLSPGIHAFIFVMRLNRFTEEEKKTAEMIQNIFDIEVKKYVIYLFTQKDDLQEPLELFLQNSGEEMKSLIEGYGNRCIAFNNKAAETEREVQVSELINIIDNVVKANSTQPCYNQSMFEKDKKTFWQKMCRIL</sequence>
<evidence type="ECO:0000313" key="5">
    <source>
        <dbReference type="Ensembl" id="ENSSPUP00000012697.1"/>
    </source>
</evidence>
<keyword evidence="2" id="KW-0547">Nucleotide-binding</keyword>
<keyword evidence="3" id="KW-0342">GTP-binding</keyword>
<reference evidence="5" key="1">
    <citation type="submission" date="2025-08" db="UniProtKB">
        <authorList>
            <consortium name="Ensembl"/>
        </authorList>
    </citation>
    <scope>IDENTIFICATION</scope>
</reference>
<protein>
    <recommendedName>
        <fullName evidence="4">AIG1-type G domain-containing protein</fullName>
    </recommendedName>
</protein>
<dbReference type="AlphaFoldDB" id="A0A8D0GRC5"/>
<feature type="domain" description="AIG1-type G" evidence="4">
    <location>
        <begin position="13"/>
        <end position="215"/>
    </location>
</feature>
<dbReference type="InterPro" id="IPR027417">
    <property type="entry name" value="P-loop_NTPase"/>
</dbReference>
<evidence type="ECO:0000256" key="2">
    <source>
        <dbReference type="ARBA" id="ARBA00022741"/>
    </source>
</evidence>
<dbReference type="GO" id="GO:0005525">
    <property type="term" value="F:GTP binding"/>
    <property type="evidence" value="ECO:0007669"/>
    <property type="project" value="UniProtKB-KW"/>
</dbReference>
<dbReference type="Pfam" id="PF04548">
    <property type="entry name" value="AIG1"/>
    <property type="match status" value="1"/>
</dbReference>
<proteinExistence type="inferred from homology"/>
<comment type="similarity">
    <text evidence="1">Belongs to the TRAFAC class TrmE-Era-EngA-EngB-Septin-like GTPase superfamily. AIG1/Toc34/Toc159-like paraseptin GTPase family. IAN subfamily.</text>
</comment>
<organism evidence="5 6">
    <name type="scientific">Sphenodon punctatus</name>
    <name type="common">Tuatara</name>
    <name type="synonym">Hatteria punctata</name>
    <dbReference type="NCBI Taxonomy" id="8508"/>
    <lineage>
        <taxon>Eukaryota</taxon>
        <taxon>Metazoa</taxon>
        <taxon>Chordata</taxon>
        <taxon>Craniata</taxon>
        <taxon>Vertebrata</taxon>
        <taxon>Euteleostomi</taxon>
        <taxon>Lepidosauria</taxon>
        <taxon>Sphenodontia</taxon>
        <taxon>Sphenodontidae</taxon>
        <taxon>Sphenodon</taxon>
    </lineage>
</organism>